<dbReference type="Proteomes" id="UP000603865">
    <property type="component" value="Unassembled WGS sequence"/>
</dbReference>
<dbReference type="EMBL" id="BMQL01000044">
    <property type="protein sequence ID" value="GGR28642.1"/>
    <property type="molecule type" value="Genomic_DNA"/>
</dbReference>
<reference evidence="2" key="1">
    <citation type="journal article" date="2014" name="Int. J. Syst. Evol. Microbiol.">
        <title>Complete genome sequence of Corynebacterium casei LMG S-19264T (=DSM 44701T), isolated from a smear-ripened cheese.</title>
        <authorList>
            <consortium name="US DOE Joint Genome Institute (JGI-PGF)"/>
            <person name="Walter F."/>
            <person name="Albersmeier A."/>
            <person name="Kalinowski J."/>
            <person name="Ruckert C."/>
        </authorList>
    </citation>
    <scope>NUCLEOTIDE SEQUENCE</scope>
    <source>
        <strain evidence="2">JCM 31311</strain>
    </source>
</reference>
<name>A0A918CKC1_9DEIO</name>
<sequence length="176" mass="18011">MYRGVVLGLTGSVLGVLAMGQYWTKVAPLLSDSSQGDDDAPDQNVISPLGQQHEPGESSTAALGRFAYQAVTGKTPGKETRAALSEAVHWGFGVLSGAAFGAITARQQKANPLTGAAFGAAMWAVFDEGMVPLLGLQDGPAASPVSGHLNRLGAHLSYGAALGLGVWALGRVLPKD</sequence>
<keyword evidence="3" id="KW-1185">Reference proteome</keyword>
<evidence type="ECO:0000313" key="2">
    <source>
        <dbReference type="EMBL" id="GGR28642.1"/>
    </source>
</evidence>
<dbReference type="AlphaFoldDB" id="A0A918CKC1"/>
<gene>
    <name evidence="2" type="ORF">GCM10008957_44800</name>
</gene>
<feature type="region of interest" description="Disordered" evidence="1">
    <location>
        <begin position="32"/>
        <end position="58"/>
    </location>
</feature>
<evidence type="ECO:0008006" key="4">
    <source>
        <dbReference type="Google" id="ProtNLM"/>
    </source>
</evidence>
<reference evidence="2" key="2">
    <citation type="submission" date="2020-09" db="EMBL/GenBank/DDBJ databases">
        <authorList>
            <person name="Sun Q."/>
            <person name="Ohkuma M."/>
        </authorList>
    </citation>
    <scope>NUCLEOTIDE SEQUENCE</scope>
    <source>
        <strain evidence="2">JCM 31311</strain>
    </source>
</reference>
<comment type="caution">
    <text evidence="2">The sequence shown here is derived from an EMBL/GenBank/DDBJ whole genome shotgun (WGS) entry which is preliminary data.</text>
</comment>
<dbReference type="Pfam" id="PF07274">
    <property type="entry name" value="DUF1440"/>
    <property type="match status" value="1"/>
</dbReference>
<dbReference type="InterPro" id="IPR009898">
    <property type="entry name" value="DUF1440"/>
</dbReference>
<evidence type="ECO:0000313" key="3">
    <source>
        <dbReference type="Proteomes" id="UP000603865"/>
    </source>
</evidence>
<proteinExistence type="predicted"/>
<evidence type="ECO:0000256" key="1">
    <source>
        <dbReference type="SAM" id="MobiDB-lite"/>
    </source>
</evidence>
<protein>
    <recommendedName>
        <fullName evidence="4">DUF1440 domain-containing protein</fullName>
    </recommendedName>
</protein>
<accession>A0A918CKC1</accession>
<organism evidence="2 3">
    <name type="scientific">Deinococcus ruber</name>
    <dbReference type="NCBI Taxonomy" id="1848197"/>
    <lineage>
        <taxon>Bacteria</taxon>
        <taxon>Thermotogati</taxon>
        <taxon>Deinococcota</taxon>
        <taxon>Deinococci</taxon>
        <taxon>Deinococcales</taxon>
        <taxon>Deinococcaceae</taxon>
        <taxon>Deinococcus</taxon>
    </lineage>
</organism>